<feature type="chain" id="PRO_5003629852" description="Lipoprotein" evidence="1">
    <location>
        <begin position="22"/>
        <end position="96"/>
    </location>
</feature>
<gene>
    <name evidence="2" type="ordered locus">LFE_0602</name>
</gene>
<dbReference type="STRING" id="1162668.LFE_0602"/>
<dbReference type="EMBL" id="AP012342">
    <property type="protein sequence ID" value="BAM06318.1"/>
    <property type="molecule type" value="Genomic_DNA"/>
</dbReference>
<reference evidence="2 3" key="1">
    <citation type="journal article" date="2012" name="J. Bacteriol.">
        <title>Complete Genome Sequence of Leptospirillum ferrooxidans Strain C2-3, Isolated from a Fresh Volcanic Ash Deposit on the Island of Miyake, Japan.</title>
        <authorList>
            <person name="Fujimura R."/>
            <person name="Sato Y."/>
            <person name="Nishizawa T."/>
            <person name="Oshima K."/>
            <person name="Kim S.-W."/>
            <person name="Hattori M."/>
            <person name="Kamijo T."/>
            <person name="Ohta H."/>
        </authorList>
    </citation>
    <scope>NUCLEOTIDE SEQUENCE [LARGE SCALE GENOMIC DNA]</scope>
    <source>
        <strain evidence="2 3">C2-3</strain>
    </source>
</reference>
<dbReference type="PROSITE" id="PS51257">
    <property type="entry name" value="PROKAR_LIPOPROTEIN"/>
    <property type="match status" value="1"/>
</dbReference>
<evidence type="ECO:0000313" key="3">
    <source>
        <dbReference type="Proteomes" id="UP000007382"/>
    </source>
</evidence>
<keyword evidence="1" id="KW-0732">Signal</keyword>
<feature type="signal peptide" evidence="1">
    <location>
        <begin position="1"/>
        <end position="21"/>
    </location>
</feature>
<reference evidence="3" key="2">
    <citation type="submission" date="2012-03" db="EMBL/GenBank/DDBJ databases">
        <title>The complete genome sequence of the pioneer microbe on fresh volcanic deposit, Leptospirillum ferrooxidans strain C2-3.</title>
        <authorList>
            <person name="Fujimura R."/>
            <person name="Sato Y."/>
            <person name="Nishizawa T."/>
            <person name="Nanba K."/>
            <person name="Oshima K."/>
            <person name="Hattori M."/>
            <person name="Kamijo T."/>
            <person name="Ohta H."/>
        </authorList>
    </citation>
    <scope>NUCLEOTIDE SEQUENCE [LARGE SCALE GENOMIC DNA]</scope>
    <source>
        <strain evidence="3">C2-3</strain>
    </source>
</reference>
<dbReference type="AlphaFoldDB" id="I0IM19"/>
<dbReference type="KEGG" id="lfc:LFE_0602"/>
<sequence length="96" mass="10278">MKKVLAPLILGTIILGGCTLAMPEAPMNPMVETKKPVDLKSTEVCNGTFAADTTTGSGDTILDAARKAGIKKIFSIQYETKNYVFFTRFCAKVSGT</sequence>
<dbReference type="HOGENOM" id="CLU_2356286_0_0_0"/>
<dbReference type="Proteomes" id="UP000007382">
    <property type="component" value="Chromosome"/>
</dbReference>
<evidence type="ECO:0000313" key="2">
    <source>
        <dbReference type="EMBL" id="BAM06318.1"/>
    </source>
</evidence>
<evidence type="ECO:0000256" key="1">
    <source>
        <dbReference type="SAM" id="SignalP"/>
    </source>
</evidence>
<dbReference type="RefSeq" id="WP_014448810.1">
    <property type="nucleotide sequence ID" value="NC_017094.1"/>
</dbReference>
<name>I0IM19_LEPFC</name>
<proteinExistence type="predicted"/>
<protein>
    <recommendedName>
        <fullName evidence="4">Lipoprotein</fullName>
    </recommendedName>
</protein>
<accession>I0IM19</accession>
<keyword evidence="3" id="KW-1185">Reference proteome</keyword>
<dbReference type="PATRIC" id="fig|1162668.3.peg.705"/>
<evidence type="ECO:0008006" key="4">
    <source>
        <dbReference type="Google" id="ProtNLM"/>
    </source>
</evidence>
<organism evidence="2 3">
    <name type="scientific">Leptospirillum ferrooxidans (strain C2-3)</name>
    <dbReference type="NCBI Taxonomy" id="1162668"/>
    <lineage>
        <taxon>Bacteria</taxon>
        <taxon>Pseudomonadati</taxon>
        <taxon>Nitrospirota</taxon>
        <taxon>Nitrospiria</taxon>
        <taxon>Nitrospirales</taxon>
        <taxon>Nitrospiraceae</taxon>
        <taxon>Leptospirillum</taxon>
    </lineage>
</organism>